<feature type="non-terminal residue" evidence="5">
    <location>
        <position position="183"/>
    </location>
</feature>
<protein>
    <submittedName>
        <fullName evidence="5">ABC transporter substrate-binding protein</fullName>
    </submittedName>
</protein>
<comment type="similarity">
    <text evidence="1">Belongs to the leucine-binding protein family.</text>
</comment>
<proteinExistence type="inferred from homology"/>
<feature type="chain" id="PRO_5047145478" evidence="3">
    <location>
        <begin position="29"/>
        <end position="183"/>
    </location>
</feature>
<reference evidence="6" key="1">
    <citation type="journal article" date="2019" name="Int. J. Syst. Evol. Microbiol.">
        <title>The Global Catalogue of Microorganisms (GCM) 10K type strain sequencing project: providing services to taxonomists for standard genome sequencing and annotation.</title>
        <authorList>
            <consortium name="The Broad Institute Genomics Platform"/>
            <consortium name="The Broad Institute Genome Sequencing Center for Infectious Disease"/>
            <person name="Wu L."/>
            <person name="Ma J."/>
        </authorList>
    </citation>
    <scope>NUCLEOTIDE SEQUENCE [LARGE SCALE GENOMIC DNA]</scope>
    <source>
        <strain evidence="6">CCM 7941</strain>
    </source>
</reference>
<dbReference type="SUPFAM" id="SSF53822">
    <property type="entry name" value="Periplasmic binding protein-like I"/>
    <property type="match status" value="1"/>
</dbReference>
<dbReference type="PANTHER" id="PTHR47235:SF1">
    <property type="entry name" value="BLR6548 PROTEIN"/>
    <property type="match status" value="1"/>
</dbReference>
<dbReference type="RefSeq" id="WP_376868890.1">
    <property type="nucleotide sequence ID" value="NZ_JBHRUV010000052.1"/>
</dbReference>
<feature type="signal peptide" evidence="3">
    <location>
        <begin position="1"/>
        <end position="28"/>
    </location>
</feature>
<evidence type="ECO:0000313" key="5">
    <source>
        <dbReference type="EMBL" id="MFC3266759.1"/>
    </source>
</evidence>
<evidence type="ECO:0000256" key="1">
    <source>
        <dbReference type="ARBA" id="ARBA00010062"/>
    </source>
</evidence>
<evidence type="ECO:0000259" key="4">
    <source>
        <dbReference type="Pfam" id="PF13458"/>
    </source>
</evidence>
<dbReference type="EMBL" id="JBHRUV010000052">
    <property type="protein sequence ID" value="MFC3266759.1"/>
    <property type="molecule type" value="Genomic_DNA"/>
</dbReference>
<evidence type="ECO:0000256" key="2">
    <source>
        <dbReference type="ARBA" id="ARBA00022729"/>
    </source>
</evidence>
<keyword evidence="6" id="KW-1185">Reference proteome</keyword>
<dbReference type="Proteomes" id="UP001595536">
    <property type="component" value="Unassembled WGS sequence"/>
</dbReference>
<dbReference type="Gene3D" id="3.40.50.2300">
    <property type="match status" value="2"/>
</dbReference>
<dbReference type="InterPro" id="IPR028081">
    <property type="entry name" value="Leu-bd"/>
</dbReference>
<comment type="caution">
    <text evidence="5">The sequence shown here is derived from an EMBL/GenBank/DDBJ whole genome shotgun (WGS) entry which is preliminary data.</text>
</comment>
<evidence type="ECO:0000313" key="6">
    <source>
        <dbReference type="Proteomes" id="UP001595536"/>
    </source>
</evidence>
<accession>A0ABV7LGU7</accession>
<evidence type="ECO:0000256" key="3">
    <source>
        <dbReference type="SAM" id="SignalP"/>
    </source>
</evidence>
<organism evidence="5 6">
    <name type="scientific">Camelimonas abortus</name>
    <dbReference type="NCBI Taxonomy" id="1017184"/>
    <lineage>
        <taxon>Bacteria</taxon>
        <taxon>Pseudomonadati</taxon>
        <taxon>Pseudomonadota</taxon>
        <taxon>Alphaproteobacteria</taxon>
        <taxon>Hyphomicrobiales</taxon>
        <taxon>Chelatococcaceae</taxon>
        <taxon>Camelimonas</taxon>
    </lineage>
</organism>
<name>A0ABV7LGU7_9HYPH</name>
<gene>
    <name evidence="5" type="ORF">ACFOEX_10385</name>
</gene>
<feature type="domain" description="Leucine-binding protein" evidence="4">
    <location>
        <begin position="40"/>
        <end position="174"/>
    </location>
</feature>
<dbReference type="Pfam" id="PF13458">
    <property type="entry name" value="Peripla_BP_6"/>
    <property type="match status" value="1"/>
</dbReference>
<keyword evidence="2 3" id="KW-0732">Signal</keyword>
<dbReference type="InterPro" id="IPR028082">
    <property type="entry name" value="Peripla_BP_I"/>
</dbReference>
<dbReference type="PANTHER" id="PTHR47235">
    <property type="entry name" value="BLR6548 PROTEIN"/>
    <property type="match status" value="1"/>
</dbReference>
<sequence>MRIDRRWLNMMGATMLLSAALAPAAALAGKKYGPGASDTEIRLGNFVPYSGPVSAYGVVGKTMDAYFRMINDQGGINGRKITFISYDDAYSPPKAVEQARKLIENDEVLALFGTLGTPSNTAIMKYVNAKKVPHIFLSSGGTRFGNDPQTYPWTMPFNPSYETEGRIYANLILERYPDAKIAV</sequence>